<feature type="domain" description="Helicase C-terminal" evidence="7">
    <location>
        <begin position="420"/>
        <end position="616"/>
    </location>
</feature>
<dbReference type="PANTHER" id="PTHR18934">
    <property type="entry name" value="ATP-DEPENDENT RNA HELICASE"/>
    <property type="match status" value="1"/>
</dbReference>
<feature type="compositionally biased region" description="Acidic residues" evidence="5">
    <location>
        <begin position="64"/>
        <end position="107"/>
    </location>
</feature>
<sequence>MLSQVEEWKLNDDWSEDEDDDGVSVESDTSSSDGEVIDEEGREEQQQEEEGEQDRGYVTGEPEEKAEEDEEDDYVDPDLADYGADDDDDEDDEDFAYFDEDDDDDDDSNMRKLRQMAGVDGKVRFPEGECTALPVFRVGEKVCKRVRRNRVACIEGDTGSGKTTIIPLLLLAEDDQDVGPNRGAEAGRRFAKIVCTQPRRIAAIQVARRLQGRDDEVAGFCNPNTLGQVTGYRVSGHSNVSEDTQIEYVTTGYLLQVLIHRPDDVHLFTHIVLDEVHERTLDSDFLSLICKRLLLRPENGDTKLVIMSATLNSDLFSRYFADLNNNSPPKAITIQGQRFPVDDMYLDDMLQDGELGDEAKKAKEEFEKLKEKMCDFDVVVFIVADLSGRDDYGFATGGGEMPPWEDDINRRAELYKPTQDLLVHMLLTRAKRGSTTLVFVPGKGEIDSVMEDLERACKGASPESQNTFVNYDETLESLRLPFGTVYIRVFPLHSKLTKDEQDRATQQPMHDERKIVLATNIAESSLTVLNVDLVIDTGLRRENVFDHERQVYKLTHTWCSKASVRQRAGRTGRVCAGTAVRLFTKEFHDQYMDEYDRPEILFTDLTTLFLQAKYVTEFCKEAALPSYLFDAKHQQLLSAQEKNKTAAGSCKPSELLQALITPPRQENVRAAVVDLFHAGILLERPDELSPLSLLGTLATRLHIDAHVTRIVYYSWLMGIPGEGILLAAASVQDGDVFRFATRYQPGYEDRYRGDMESSFWWRILFDEGAFSEPIMLRRLLVKYIEVGIAAGQEAGCGGSTAERIFHNKLRDESWYPAAVNLQAFNSLVNSASKICHDFCSWLSDDIGDKTTLVMLEKLDGHLRGNLAVLDMGVFQQMLAREVDEAKSLLCMGCNNRVITGEYSQRLDPKIEECGDLVKFERLPQQLVMRQEDAYATSRHNTPMHQLVLKLTGKAPAGGNADYDGNEHSFEFQPGEDNRSVDKNIMMRDSEFQFIAPVSVRLLQAFYDGRYQCTVKPDRATWSDWVKLKRPLIPNVIRWRKYYSDTPDMISASRVNSQFHVQVSPRNPPGWLGSKPSMSSPASGSGPVDRRPTDVVEGPELYWGIVGKIQASSSHGDNRRINDARADGVTVLPCRCRNRVAMVMLMAFLPFRHGLAAKVDGAWRITHLRLAGDAWRVVHPMGPITGEMLARVAKVRDLMAASVLLRGRDSTKRRADTSVVVKSVVDEEDLEAENVELLQEASAVSYSGIIYVANCQVRAVQNQLRDAVRDMISLASSPTPPRPRVTGREKELWLVDPSPANIARRMEPNLKKCRLLVQALPTGEGVVADAGTSLMDFSDLTDIAPAPSNPWKIDDPADVVVDTPAIAAGTATTTSTARDEIAATEVTLAKEEVTATPADDDEQRVSSEAVAAIESTTMQASISAEAVEALSTSQVADLPAAATPSPEDTASVATVAEEASVDVVGADEVAVDTPTHPVEEIELPPSPRIEEKPEVAVPQKKEHPGADPVGQPQVEKLSPREKPTLDPSDASAVSLVARTRNESVADSEFESCISETEIKETQALLGGVGVPPSSRAIQPVASPSPPSPRPPVVRESSPPAREAPRRRTPPGAPPGRLIAAVAASPSRPQVAPARLDLEQIVRRANLDGPSSRCGVEDFVVFEGRTATSGATEWIETGTSWEAGVLGVEVSGQFEYACGDF</sequence>
<dbReference type="GO" id="GO:0016787">
    <property type="term" value="F:hydrolase activity"/>
    <property type="evidence" value="ECO:0007669"/>
    <property type="project" value="UniProtKB-KW"/>
</dbReference>
<dbReference type="GeneID" id="9040861"/>
<feature type="region of interest" description="Disordered" evidence="5">
    <location>
        <begin position="1"/>
        <end position="109"/>
    </location>
</feature>
<dbReference type="InterPro" id="IPR014001">
    <property type="entry name" value="Helicase_ATP-bd"/>
</dbReference>
<feature type="compositionally biased region" description="Acidic residues" evidence="5">
    <location>
        <begin position="35"/>
        <end position="52"/>
    </location>
</feature>
<dbReference type="PANTHER" id="PTHR18934:SF237">
    <property type="entry name" value="ATP-DEPENDENT DNA_RNA HELICASE DHX36"/>
    <property type="match status" value="1"/>
</dbReference>
<feature type="compositionally biased region" description="Acidic residues" evidence="5">
    <location>
        <begin position="13"/>
        <end position="23"/>
    </location>
</feature>
<keyword evidence="2" id="KW-0378">Hydrolase</keyword>
<dbReference type="SUPFAM" id="SSF52540">
    <property type="entry name" value="P-loop containing nucleoside triphosphate hydrolases"/>
    <property type="match status" value="1"/>
</dbReference>
<evidence type="ECO:0000259" key="6">
    <source>
        <dbReference type="PROSITE" id="PS51192"/>
    </source>
</evidence>
<feature type="region of interest" description="Disordered" evidence="5">
    <location>
        <begin position="1064"/>
        <end position="1091"/>
    </location>
</feature>
<evidence type="ECO:0000313" key="8">
    <source>
        <dbReference type="EMBL" id="EEQ98394.1"/>
    </source>
</evidence>
<dbReference type="InterPro" id="IPR001650">
    <property type="entry name" value="Helicase_C-like"/>
</dbReference>
<evidence type="ECO:0000256" key="2">
    <source>
        <dbReference type="ARBA" id="ARBA00022801"/>
    </source>
</evidence>
<name>C5LY64_PERM5</name>
<dbReference type="CDD" id="cd18791">
    <property type="entry name" value="SF2_C_RHA"/>
    <property type="match status" value="1"/>
</dbReference>
<dbReference type="InParanoid" id="C5LY64"/>
<feature type="domain" description="Helicase ATP-binding" evidence="6">
    <location>
        <begin position="143"/>
        <end position="329"/>
    </location>
</feature>
<accession>C5LY64</accession>
<dbReference type="Pfam" id="PF00271">
    <property type="entry name" value="Helicase_C"/>
    <property type="match status" value="1"/>
</dbReference>
<evidence type="ECO:0000256" key="4">
    <source>
        <dbReference type="ARBA" id="ARBA00022840"/>
    </source>
</evidence>
<keyword evidence="3 8" id="KW-0347">Helicase</keyword>
<feature type="compositionally biased region" description="Basic and acidic residues" evidence="5">
    <location>
        <begin position="1"/>
        <end position="12"/>
    </location>
</feature>
<dbReference type="OrthoDB" id="66977at2759"/>
<reference evidence="8 9" key="1">
    <citation type="submission" date="2008-07" db="EMBL/GenBank/DDBJ databases">
        <authorList>
            <person name="El-Sayed N."/>
            <person name="Caler E."/>
            <person name="Inman J."/>
            <person name="Amedeo P."/>
            <person name="Hass B."/>
            <person name="Wortman J."/>
        </authorList>
    </citation>
    <scope>NUCLEOTIDE SEQUENCE [LARGE SCALE GENOMIC DNA]</scope>
    <source>
        <strain evidence="9">ATCC 50983 / TXsc</strain>
    </source>
</reference>
<dbReference type="CDD" id="cd17917">
    <property type="entry name" value="DEXHc_RHA-like"/>
    <property type="match status" value="1"/>
</dbReference>
<dbReference type="GO" id="GO:0005634">
    <property type="term" value="C:nucleus"/>
    <property type="evidence" value="ECO:0007669"/>
    <property type="project" value="TreeGrafter"/>
</dbReference>
<evidence type="ECO:0000259" key="7">
    <source>
        <dbReference type="PROSITE" id="PS51194"/>
    </source>
</evidence>
<dbReference type="RefSeq" id="XP_002765677.1">
    <property type="nucleotide sequence ID" value="XM_002765631.1"/>
</dbReference>
<feature type="region of interest" description="Disordered" evidence="5">
    <location>
        <begin position="1467"/>
        <end position="1549"/>
    </location>
</feature>
<keyword evidence="4" id="KW-0067">ATP-binding</keyword>
<proteinExistence type="predicted"/>
<dbReference type="Pfam" id="PF00270">
    <property type="entry name" value="DEAD"/>
    <property type="match status" value="1"/>
</dbReference>
<feature type="region of interest" description="Disordered" evidence="5">
    <location>
        <begin position="1565"/>
        <end position="1615"/>
    </location>
</feature>
<feature type="compositionally biased region" description="Low complexity" evidence="5">
    <location>
        <begin position="1072"/>
        <end position="1086"/>
    </location>
</feature>
<feature type="compositionally biased region" description="Basic and acidic residues" evidence="5">
    <location>
        <begin position="1487"/>
        <end position="1504"/>
    </location>
</feature>
<evidence type="ECO:0000256" key="1">
    <source>
        <dbReference type="ARBA" id="ARBA00022741"/>
    </source>
</evidence>
<dbReference type="SMART" id="SM00487">
    <property type="entry name" value="DEXDc"/>
    <property type="match status" value="1"/>
</dbReference>
<dbReference type="GO" id="GO:0004386">
    <property type="term" value="F:helicase activity"/>
    <property type="evidence" value="ECO:0007669"/>
    <property type="project" value="UniProtKB-KW"/>
</dbReference>
<evidence type="ECO:0000256" key="5">
    <source>
        <dbReference type="SAM" id="MobiDB-lite"/>
    </source>
</evidence>
<feature type="compositionally biased region" description="Low complexity" evidence="5">
    <location>
        <begin position="24"/>
        <end position="34"/>
    </location>
</feature>
<keyword evidence="1" id="KW-0547">Nucleotide-binding</keyword>
<dbReference type="PROSITE" id="PS51192">
    <property type="entry name" value="HELICASE_ATP_BIND_1"/>
    <property type="match status" value="1"/>
</dbReference>
<dbReference type="Proteomes" id="UP000007800">
    <property type="component" value="Unassembled WGS sequence"/>
</dbReference>
<dbReference type="InterPro" id="IPR011545">
    <property type="entry name" value="DEAD/DEAH_box_helicase_dom"/>
</dbReference>
<dbReference type="EMBL" id="GG686772">
    <property type="protein sequence ID" value="EEQ98394.1"/>
    <property type="molecule type" value="Genomic_DNA"/>
</dbReference>
<protein>
    <submittedName>
        <fullName evidence="8">ATP-dependent RNA helicase, putative</fullName>
    </submittedName>
</protein>
<organism evidence="9">
    <name type="scientific">Perkinsus marinus (strain ATCC 50983 / TXsc)</name>
    <dbReference type="NCBI Taxonomy" id="423536"/>
    <lineage>
        <taxon>Eukaryota</taxon>
        <taxon>Sar</taxon>
        <taxon>Alveolata</taxon>
        <taxon>Perkinsozoa</taxon>
        <taxon>Perkinsea</taxon>
        <taxon>Perkinsida</taxon>
        <taxon>Perkinsidae</taxon>
        <taxon>Perkinsus</taxon>
    </lineage>
</organism>
<evidence type="ECO:0000313" key="9">
    <source>
        <dbReference type="Proteomes" id="UP000007800"/>
    </source>
</evidence>
<feature type="compositionally biased region" description="Pro residues" evidence="5">
    <location>
        <begin position="1581"/>
        <end position="1590"/>
    </location>
</feature>
<dbReference type="GO" id="GO:0003723">
    <property type="term" value="F:RNA binding"/>
    <property type="evidence" value="ECO:0007669"/>
    <property type="project" value="TreeGrafter"/>
</dbReference>
<dbReference type="SMART" id="SM00490">
    <property type="entry name" value="HELICc"/>
    <property type="match status" value="1"/>
</dbReference>
<gene>
    <name evidence="8" type="ORF">Pmar_PMAR013743</name>
</gene>
<dbReference type="GO" id="GO:0005524">
    <property type="term" value="F:ATP binding"/>
    <property type="evidence" value="ECO:0007669"/>
    <property type="project" value="UniProtKB-KW"/>
</dbReference>
<evidence type="ECO:0000256" key="3">
    <source>
        <dbReference type="ARBA" id="ARBA00022806"/>
    </source>
</evidence>
<dbReference type="InterPro" id="IPR027417">
    <property type="entry name" value="P-loop_NTPase"/>
</dbReference>
<dbReference type="Gene3D" id="3.40.50.300">
    <property type="entry name" value="P-loop containing nucleotide triphosphate hydrolases"/>
    <property type="match status" value="2"/>
</dbReference>
<keyword evidence="9" id="KW-1185">Reference proteome</keyword>
<dbReference type="PROSITE" id="PS51194">
    <property type="entry name" value="HELICASE_CTER"/>
    <property type="match status" value="1"/>
</dbReference>